<keyword evidence="2" id="KW-0963">Cytoplasm</keyword>
<feature type="compositionally biased region" description="Acidic residues" evidence="7">
    <location>
        <begin position="17"/>
        <end position="26"/>
    </location>
</feature>
<dbReference type="Pfam" id="PF14484">
    <property type="entry name" value="FISNA"/>
    <property type="match status" value="1"/>
</dbReference>
<dbReference type="SMART" id="SM01289">
    <property type="entry name" value="PYRIN"/>
    <property type="match status" value="1"/>
</dbReference>
<reference evidence="10" key="2">
    <citation type="submission" date="2025-08" db="UniProtKB">
        <authorList>
            <consortium name="Ensembl"/>
        </authorList>
    </citation>
    <scope>IDENTIFICATION</scope>
</reference>
<dbReference type="GO" id="GO:0050728">
    <property type="term" value="P:negative regulation of inflammatory response"/>
    <property type="evidence" value="ECO:0007669"/>
    <property type="project" value="Ensembl"/>
</dbReference>
<dbReference type="InterPro" id="IPR004020">
    <property type="entry name" value="DAPIN"/>
</dbReference>
<evidence type="ECO:0000259" key="9">
    <source>
        <dbReference type="SMART" id="SM01289"/>
    </source>
</evidence>
<feature type="compositionally biased region" description="Acidic residues" evidence="7">
    <location>
        <begin position="144"/>
        <end position="153"/>
    </location>
</feature>
<dbReference type="InterPro" id="IPR011029">
    <property type="entry name" value="DEATH-like_dom_sf"/>
</dbReference>
<evidence type="ECO:0000256" key="2">
    <source>
        <dbReference type="ARBA" id="ARBA00022490"/>
    </source>
</evidence>
<dbReference type="InterPro" id="IPR007111">
    <property type="entry name" value="NACHT_NTPase"/>
</dbReference>
<dbReference type="Pfam" id="PF05729">
    <property type="entry name" value="NACHT"/>
    <property type="match status" value="1"/>
</dbReference>
<keyword evidence="5" id="KW-0547">Nucleotide-binding</keyword>
<evidence type="ECO:0000313" key="11">
    <source>
        <dbReference type="Proteomes" id="UP000265040"/>
    </source>
</evidence>
<feature type="compositionally biased region" description="Basic and acidic residues" evidence="7">
    <location>
        <begin position="1"/>
        <end position="16"/>
    </location>
</feature>
<evidence type="ECO:0000313" key="10">
    <source>
        <dbReference type="Ensembl" id="ENSATEP00000009512.2"/>
    </source>
</evidence>
<proteinExistence type="predicted"/>
<feature type="region of interest" description="Disordered" evidence="7">
    <location>
        <begin position="139"/>
        <end position="161"/>
    </location>
</feature>
<dbReference type="PANTHER" id="PTHR24106">
    <property type="entry name" value="NACHT, LRR AND CARD DOMAINS-CONTAINING"/>
    <property type="match status" value="1"/>
</dbReference>
<keyword evidence="6" id="KW-0067">ATP-binding</keyword>
<dbReference type="InterPro" id="IPR027417">
    <property type="entry name" value="P-loop_NTPase"/>
</dbReference>
<keyword evidence="4" id="KW-0677">Repeat</keyword>
<reference evidence="10" key="1">
    <citation type="submission" date="2021-04" db="EMBL/GenBank/DDBJ databases">
        <authorList>
            <consortium name="Wellcome Sanger Institute Data Sharing"/>
        </authorList>
    </citation>
    <scope>NUCLEOTIDE SEQUENCE [LARGE SCALE GENOMIC DNA]</scope>
</reference>
<dbReference type="Proteomes" id="UP000265040">
    <property type="component" value="Chromosome 13"/>
</dbReference>
<feature type="compositionally biased region" description="Acidic residues" evidence="7">
    <location>
        <begin position="47"/>
        <end position="58"/>
    </location>
</feature>
<feature type="domain" description="FISNA" evidence="8">
    <location>
        <begin position="260"/>
        <end position="332"/>
    </location>
</feature>
<accession>A0A3Q1HL16</accession>
<dbReference type="GO" id="GO:0005524">
    <property type="term" value="F:ATP binding"/>
    <property type="evidence" value="ECO:0007669"/>
    <property type="project" value="UniProtKB-KW"/>
</dbReference>
<keyword evidence="3" id="KW-0433">Leucine-rich repeat</keyword>
<dbReference type="InterPro" id="IPR051261">
    <property type="entry name" value="NLR"/>
</dbReference>
<dbReference type="FunCoup" id="A0A3Q1HL16">
    <property type="interactions" value="98"/>
</dbReference>
<dbReference type="InterPro" id="IPR041075">
    <property type="entry name" value="NOD1/2_WH"/>
</dbReference>
<dbReference type="SUPFAM" id="SSF47986">
    <property type="entry name" value="DEATH domain"/>
    <property type="match status" value="1"/>
</dbReference>
<sequence length="788" mass="91177">MDPDTEVERIFERDRGGDDDDDEDDEEKKKKWERPPSSYGSMKSDSEELDEEEEEEEGIKEYVVPVALPASSAHDGSRVQRFRAESPETLCTMTTEQTKPPGAVVIETRSSDLEDFPVDEEEEEEEEEEDIEDEILITNSPEPEPFEPEDAMQTDENGQPGRLHPEQDLPHIFRSIQNILTGLSNEELFKFKMWFYQWEPGIKQHQIKDGDLLDFVDKILEVLGQDRSLLHTISTLESVNKKTEADELRTQCKRVLMRFHLKQYLIRKHQVIREGVVRAGKQNLLDTVYVEPQISTRVYGGVDPSHEFRRNYQAALQVPSSDSFVSVNNLFRLQKDDGSPVRTVVTTGIPGIGMSVSVGKFSLDWAELRANRDLQFVIKLSFRTFWVLQSRAQMMSIMEVIEYYHPECKDMTYLDEDDCKFLIIMDSFDCYLADLDWENAPVINDNHTKAKPDTLVVNIIRGTVLRGARVWILGRAAAVSQIPSKFIDVVTEIQGFSDEMIDDYLTRRFSNKDLAAKIVAHYKRLPTLKILARQPFVCWMVATVFERCHRYQGYGDHPPRLTPFYVNILIVQINRRLQFYYKKNENELKWTDVEINLLTKMGKMAFKMLERNTNVFFKEDVKENGLKLREVTVLSGLCTEIPSRSLDGKRTFCFIHFTFQEFMAALYVFTMFRTDAKNVLESGVLQLPKIFTSRYQTKSAAGLIQCALVRTFSSELGYYDMFLRFLCGMLSPDCHDNQLSGYLYRHNAPKVGGLDEVQRLLEQTIQTAPAERVENLKECLREMTQEDE</sequence>
<evidence type="ECO:0000256" key="4">
    <source>
        <dbReference type="ARBA" id="ARBA00022737"/>
    </source>
</evidence>
<dbReference type="Ensembl" id="ENSATET00000009678.3">
    <property type="protein sequence ID" value="ENSATEP00000009512.2"/>
    <property type="gene ID" value="ENSATEG00000006698.3"/>
</dbReference>
<evidence type="ECO:0000256" key="6">
    <source>
        <dbReference type="ARBA" id="ARBA00022840"/>
    </source>
</evidence>
<evidence type="ECO:0000259" key="8">
    <source>
        <dbReference type="SMART" id="SM01288"/>
    </source>
</evidence>
<feature type="region of interest" description="Disordered" evidence="7">
    <location>
        <begin position="1"/>
        <end position="81"/>
    </location>
</feature>
<comment type="subcellular location">
    <subcellularLocation>
        <location evidence="1">Cytoplasm</location>
    </subcellularLocation>
</comment>
<reference evidence="10" key="3">
    <citation type="submission" date="2025-09" db="UniProtKB">
        <authorList>
            <consortium name="Ensembl"/>
        </authorList>
    </citation>
    <scope>IDENTIFICATION</scope>
</reference>
<feature type="domain" description="Pyrin" evidence="9">
    <location>
        <begin position="172"/>
        <end position="250"/>
    </location>
</feature>
<dbReference type="Gene3D" id="3.40.50.300">
    <property type="entry name" value="P-loop containing nucleotide triphosphate hydrolases"/>
    <property type="match status" value="1"/>
</dbReference>
<dbReference type="GeneTree" id="ENSGT01150000286911"/>
<dbReference type="GO" id="GO:0005737">
    <property type="term" value="C:cytoplasm"/>
    <property type="evidence" value="ECO:0007669"/>
    <property type="project" value="UniProtKB-SubCell"/>
</dbReference>
<dbReference type="CTD" id="100538217"/>
<dbReference type="Pfam" id="PF17779">
    <property type="entry name" value="WHD_NOD2"/>
    <property type="match status" value="1"/>
</dbReference>
<dbReference type="GeneID" id="113174595"/>
<evidence type="ECO:0000256" key="5">
    <source>
        <dbReference type="ARBA" id="ARBA00022741"/>
    </source>
</evidence>
<evidence type="ECO:0000256" key="7">
    <source>
        <dbReference type="SAM" id="MobiDB-lite"/>
    </source>
</evidence>
<dbReference type="InParanoid" id="A0A3Q1HL16"/>
<dbReference type="AlphaFoldDB" id="A0A3Q1HL16"/>
<keyword evidence="11" id="KW-1185">Reference proteome</keyword>
<organism evidence="10 11">
    <name type="scientific">Anabas testudineus</name>
    <name type="common">Climbing perch</name>
    <name type="synonym">Anthias testudineus</name>
    <dbReference type="NCBI Taxonomy" id="64144"/>
    <lineage>
        <taxon>Eukaryota</taxon>
        <taxon>Metazoa</taxon>
        <taxon>Chordata</taxon>
        <taxon>Craniata</taxon>
        <taxon>Vertebrata</taxon>
        <taxon>Euteleostomi</taxon>
        <taxon>Actinopterygii</taxon>
        <taxon>Neopterygii</taxon>
        <taxon>Teleostei</taxon>
        <taxon>Neoteleostei</taxon>
        <taxon>Acanthomorphata</taxon>
        <taxon>Anabantaria</taxon>
        <taxon>Anabantiformes</taxon>
        <taxon>Anabantoidei</taxon>
        <taxon>Anabantidae</taxon>
        <taxon>Anabas</taxon>
    </lineage>
</organism>
<dbReference type="GO" id="GO:0014005">
    <property type="term" value="P:microglia development"/>
    <property type="evidence" value="ECO:0007669"/>
    <property type="project" value="Ensembl"/>
</dbReference>
<dbReference type="RefSeq" id="XP_026234454.1">
    <property type="nucleotide sequence ID" value="XM_026378669.1"/>
</dbReference>
<dbReference type="InterPro" id="IPR041267">
    <property type="entry name" value="NLRP_HD2"/>
</dbReference>
<dbReference type="STRING" id="64144.ENSATEP00000009512"/>
<name>A0A3Q1HL16_ANATE</name>
<dbReference type="OrthoDB" id="120976at2759"/>
<dbReference type="SMART" id="SM01288">
    <property type="entry name" value="FISNA"/>
    <property type="match status" value="1"/>
</dbReference>
<protein>
    <submittedName>
        <fullName evidence="10">Uncharacterized protein</fullName>
    </submittedName>
</protein>
<evidence type="ECO:0000256" key="1">
    <source>
        <dbReference type="ARBA" id="ARBA00004496"/>
    </source>
</evidence>
<evidence type="ECO:0000256" key="3">
    <source>
        <dbReference type="ARBA" id="ARBA00022614"/>
    </source>
</evidence>
<dbReference type="InterPro" id="IPR029495">
    <property type="entry name" value="NACHT-assoc"/>
</dbReference>
<dbReference type="Gene3D" id="1.10.533.10">
    <property type="entry name" value="Death Domain, Fas"/>
    <property type="match status" value="1"/>
</dbReference>
<dbReference type="Pfam" id="PF17776">
    <property type="entry name" value="NLRC4_HD2"/>
    <property type="match status" value="1"/>
</dbReference>